<evidence type="ECO:0000259" key="7">
    <source>
        <dbReference type="PROSITE" id="PS50112"/>
    </source>
</evidence>
<evidence type="ECO:0000256" key="3">
    <source>
        <dbReference type="PROSITE-ProRule" id="PRU00284"/>
    </source>
</evidence>
<dbReference type="PATRIC" id="fig|1838285.3.peg.818"/>
<dbReference type="InterPro" id="IPR003660">
    <property type="entry name" value="HAMP_dom"/>
</dbReference>
<dbReference type="SMART" id="SM00283">
    <property type="entry name" value="MA"/>
    <property type="match status" value="1"/>
</dbReference>
<feature type="coiled-coil region" evidence="4">
    <location>
        <begin position="24"/>
        <end position="51"/>
    </location>
</feature>
<dbReference type="InterPro" id="IPR035965">
    <property type="entry name" value="PAS-like_dom_sf"/>
</dbReference>
<dbReference type="PROSITE" id="PS50111">
    <property type="entry name" value="CHEMOTAXIS_TRANSDUC_2"/>
    <property type="match status" value="1"/>
</dbReference>
<dbReference type="SUPFAM" id="SSF55785">
    <property type="entry name" value="PYP-like sensor domain (PAS domain)"/>
    <property type="match status" value="2"/>
</dbReference>
<keyword evidence="1 3" id="KW-0807">Transducer</keyword>
<sequence length="648" mass="69987">MSAKKKSSTTKADTGASVKEPSKIEELESLIERLEKENAEMKLAAKDAKEKVEYLDNMPTLMAASEVDGTIKFANRAPLEGFGFTLDDVVGRNFLDMEWWTYSHDAVAKMKDALSKAARGESSVFEIDIKLGEEFIPIKYTCDPLRDENGEIYGILHTGTSVVEVKKAEYDAQVKVEYLNNIPAPVMVIDRDFNIQFINRAGANAVGETPESAIGKKCYELFDTPHCQTEECRASLAMRNDGVFTGETVAHGAGNIPIQYTDAPMKDAEGKIVGALEYITDITVIKEQQDYLQRNTERFAEAVRQVAEGDLTVRLEKERDDDLGRMIDDFNTLVNAVAGAIASADDVAKQVADMAQTLSASSQEMSASMDQISSGTQNVTEGSQKLVELAQKAAGNVSEISELIDSTNKRIKDSTQKGKEAVEKSEEVQENAEEAMSGLESIQREIAKTSNSIKDMNQSIKKVGELGKVITEVANETNMLALNAAIEAARAGEAGRGFAVVADAVKNLADQVKNAARESISAVDEINEVGTSTLEISSKADTAAKEGGEVLEVALKSVENVVSSIGEINAIIEEIAERATRIDASMKEIFTMIEVVAAVSEESASASEESSASVEEQTAAIEELAASTQTLAGLADDLLRELGHFKLN</sequence>
<evidence type="ECO:0000259" key="6">
    <source>
        <dbReference type="PROSITE" id="PS50111"/>
    </source>
</evidence>
<dbReference type="PANTHER" id="PTHR32089">
    <property type="entry name" value="METHYL-ACCEPTING CHEMOTAXIS PROTEIN MCPB"/>
    <property type="match status" value="1"/>
</dbReference>
<dbReference type="EMBL" id="LYOS01000002">
    <property type="protein sequence ID" value="OFV68169.1"/>
    <property type="molecule type" value="Genomic_DNA"/>
</dbReference>
<comment type="similarity">
    <text evidence="2">Belongs to the methyl-accepting chemotaxis (MCP) protein family.</text>
</comment>
<dbReference type="SMART" id="SM00304">
    <property type="entry name" value="HAMP"/>
    <property type="match status" value="1"/>
</dbReference>
<accession>A0A1F2P9X5</accession>
<name>A0A1F2P9X5_9EURY</name>
<dbReference type="SUPFAM" id="SSF58104">
    <property type="entry name" value="Methyl-accepting chemotaxis protein (MCP) signaling domain"/>
    <property type="match status" value="1"/>
</dbReference>
<dbReference type="STRING" id="1838285.SCAL_000809"/>
<dbReference type="AlphaFoldDB" id="A0A1F2P9X5"/>
<evidence type="ECO:0000313" key="10">
    <source>
        <dbReference type="Proteomes" id="UP000186940"/>
    </source>
</evidence>
<dbReference type="Pfam" id="PF00015">
    <property type="entry name" value="MCPsignal"/>
    <property type="match status" value="1"/>
</dbReference>
<protein>
    <submittedName>
        <fullName evidence="9">Pas/Pac sensor-containing methyl-accepting chemotaxis sensory transducer</fullName>
    </submittedName>
</protein>
<dbReference type="GO" id="GO:0016020">
    <property type="term" value="C:membrane"/>
    <property type="evidence" value="ECO:0007669"/>
    <property type="project" value="InterPro"/>
</dbReference>
<dbReference type="Gene3D" id="3.30.450.20">
    <property type="entry name" value="PAS domain"/>
    <property type="match status" value="2"/>
</dbReference>
<comment type="caution">
    <text evidence="9">The sequence shown here is derived from an EMBL/GenBank/DDBJ whole genome shotgun (WGS) entry which is preliminary data.</text>
</comment>
<dbReference type="Proteomes" id="UP000186940">
    <property type="component" value="Unassembled WGS sequence"/>
</dbReference>
<dbReference type="InterPro" id="IPR004089">
    <property type="entry name" value="MCPsignal_dom"/>
</dbReference>
<dbReference type="InterPro" id="IPR013656">
    <property type="entry name" value="PAS_4"/>
</dbReference>
<dbReference type="GO" id="GO:0006355">
    <property type="term" value="P:regulation of DNA-templated transcription"/>
    <property type="evidence" value="ECO:0007669"/>
    <property type="project" value="InterPro"/>
</dbReference>
<dbReference type="Pfam" id="PF00989">
    <property type="entry name" value="PAS"/>
    <property type="match status" value="1"/>
</dbReference>
<dbReference type="PANTHER" id="PTHR32089:SF112">
    <property type="entry name" value="LYSOZYME-LIKE PROTEIN-RELATED"/>
    <property type="match status" value="1"/>
</dbReference>
<dbReference type="SMART" id="SM00091">
    <property type="entry name" value="PAS"/>
    <property type="match status" value="2"/>
</dbReference>
<dbReference type="NCBIfam" id="TIGR00229">
    <property type="entry name" value="sensory_box"/>
    <property type="match status" value="2"/>
</dbReference>
<evidence type="ECO:0000256" key="5">
    <source>
        <dbReference type="SAM" id="MobiDB-lite"/>
    </source>
</evidence>
<feature type="domain" description="Methyl-accepting transducer" evidence="6">
    <location>
        <begin position="368"/>
        <end position="618"/>
    </location>
</feature>
<feature type="compositionally biased region" description="Low complexity" evidence="5">
    <location>
        <begin position="9"/>
        <end position="19"/>
    </location>
</feature>
<dbReference type="InterPro" id="IPR013767">
    <property type="entry name" value="PAS_fold"/>
</dbReference>
<feature type="region of interest" description="Disordered" evidence="5">
    <location>
        <begin position="1"/>
        <end position="22"/>
    </location>
</feature>
<organism evidence="9 10">
    <name type="scientific">Candidatus Syntropharchaeum caldarium</name>
    <dbReference type="NCBI Taxonomy" id="1838285"/>
    <lineage>
        <taxon>Archaea</taxon>
        <taxon>Methanobacteriati</taxon>
        <taxon>Methanobacteriota</taxon>
        <taxon>Stenosarchaea group</taxon>
        <taxon>Methanomicrobia</taxon>
        <taxon>Methanosarcinales</taxon>
        <taxon>ANME-2 cluster</taxon>
        <taxon>Candidatus Syntropharchaeum</taxon>
    </lineage>
</organism>
<evidence type="ECO:0000256" key="4">
    <source>
        <dbReference type="SAM" id="Coils"/>
    </source>
</evidence>
<keyword evidence="4" id="KW-0175">Coiled coil</keyword>
<keyword evidence="10" id="KW-1185">Reference proteome</keyword>
<dbReference type="CDD" id="cd06225">
    <property type="entry name" value="HAMP"/>
    <property type="match status" value="1"/>
</dbReference>
<feature type="domain" description="PAS" evidence="7">
    <location>
        <begin position="171"/>
        <end position="222"/>
    </location>
</feature>
<dbReference type="Gene3D" id="1.10.8.500">
    <property type="entry name" value="HAMP domain in histidine kinase"/>
    <property type="match status" value="1"/>
</dbReference>
<dbReference type="GO" id="GO:0007165">
    <property type="term" value="P:signal transduction"/>
    <property type="evidence" value="ECO:0007669"/>
    <property type="project" value="UniProtKB-KW"/>
</dbReference>
<dbReference type="Pfam" id="PF08448">
    <property type="entry name" value="PAS_4"/>
    <property type="match status" value="1"/>
</dbReference>
<feature type="domain" description="PAS" evidence="7">
    <location>
        <begin position="47"/>
        <end position="121"/>
    </location>
</feature>
<gene>
    <name evidence="9" type="ORF">SCAL_000809</name>
</gene>
<dbReference type="Pfam" id="PF00672">
    <property type="entry name" value="HAMP"/>
    <property type="match status" value="1"/>
</dbReference>
<feature type="domain" description="HAMP" evidence="8">
    <location>
        <begin position="290"/>
        <end position="342"/>
    </location>
</feature>
<dbReference type="Gene3D" id="1.10.287.950">
    <property type="entry name" value="Methyl-accepting chemotaxis protein"/>
    <property type="match status" value="1"/>
</dbReference>
<dbReference type="CDD" id="cd00130">
    <property type="entry name" value="PAS"/>
    <property type="match status" value="2"/>
</dbReference>
<reference evidence="9" key="1">
    <citation type="submission" date="2016-05" db="EMBL/GenBank/DDBJ databases">
        <title>Microbial consortia oxidize butane by reversing methanogenesis.</title>
        <authorList>
            <person name="Laso-Perez R."/>
            <person name="Richter M."/>
            <person name="Wegener G."/>
            <person name="Musat F."/>
        </authorList>
    </citation>
    <scope>NUCLEOTIDE SEQUENCE [LARGE SCALE GENOMIC DNA]</scope>
    <source>
        <strain evidence="9">BOX2</strain>
    </source>
</reference>
<evidence type="ECO:0000259" key="8">
    <source>
        <dbReference type="PROSITE" id="PS50885"/>
    </source>
</evidence>
<evidence type="ECO:0000313" key="9">
    <source>
        <dbReference type="EMBL" id="OFV68169.1"/>
    </source>
</evidence>
<dbReference type="PROSITE" id="PS50885">
    <property type="entry name" value="HAMP"/>
    <property type="match status" value="1"/>
</dbReference>
<dbReference type="PROSITE" id="PS50112">
    <property type="entry name" value="PAS"/>
    <property type="match status" value="2"/>
</dbReference>
<evidence type="ECO:0000256" key="1">
    <source>
        <dbReference type="ARBA" id="ARBA00023224"/>
    </source>
</evidence>
<proteinExistence type="inferred from homology"/>
<feature type="coiled-coil region" evidence="4">
    <location>
        <begin position="422"/>
        <end position="459"/>
    </location>
</feature>
<evidence type="ECO:0000256" key="2">
    <source>
        <dbReference type="ARBA" id="ARBA00029447"/>
    </source>
</evidence>
<dbReference type="InterPro" id="IPR000014">
    <property type="entry name" value="PAS"/>
</dbReference>